<accession>A0A0M9AJM7</accession>
<dbReference type="Proteomes" id="UP000610611">
    <property type="component" value="Unassembled WGS sequence"/>
</dbReference>
<dbReference type="PROSITE" id="PS50110">
    <property type="entry name" value="RESPONSE_REGULATORY"/>
    <property type="match status" value="1"/>
</dbReference>
<dbReference type="PANTHER" id="PTHR44591:SF3">
    <property type="entry name" value="RESPONSE REGULATORY DOMAIN-CONTAINING PROTEIN"/>
    <property type="match status" value="1"/>
</dbReference>
<evidence type="ECO:0000313" key="5">
    <source>
        <dbReference type="EMBL" id="KOX92185.1"/>
    </source>
</evidence>
<dbReference type="EMBL" id="WOWB01000001">
    <property type="protein sequence ID" value="NLV06984.1"/>
    <property type="molecule type" value="Genomic_DNA"/>
</dbReference>
<keyword evidence="7" id="KW-1185">Reference proteome</keyword>
<evidence type="ECO:0000313" key="7">
    <source>
        <dbReference type="Proteomes" id="UP000037729"/>
    </source>
</evidence>
<protein>
    <submittedName>
        <fullName evidence="5">HoxA transcriptional regulator</fullName>
    </submittedName>
    <submittedName>
        <fullName evidence="6">Response regulator</fullName>
    </submittedName>
</protein>
<dbReference type="Gene3D" id="3.40.50.2300">
    <property type="match status" value="1"/>
</dbReference>
<dbReference type="OrthoDB" id="86314at2157"/>
<dbReference type="GO" id="GO:0000160">
    <property type="term" value="P:phosphorelay signal transduction system"/>
    <property type="evidence" value="ECO:0007669"/>
    <property type="project" value="InterPro"/>
</dbReference>
<dbReference type="InterPro" id="IPR001789">
    <property type="entry name" value="Sig_transdc_resp-reg_receiver"/>
</dbReference>
<keyword evidence="3" id="KW-0175">Coiled coil</keyword>
<reference evidence="6" key="2">
    <citation type="submission" date="2019-12" db="EMBL/GenBank/DDBJ databases">
        <title>The whole-genome sequencing of Haloarcula japonica strain pws8.</title>
        <authorList>
            <person name="Verma D.K."/>
            <person name="Gopal K."/>
            <person name="Prasad E.S."/>
        </authorList>
    </citation>
    <scope>NUCLEOTIDE SEQUENCE</scope>
    <source>
        <strain evidence="6">Pws8</strain>
    </source>
</reference>
<feature type="modified residue" description="4-aspartylphosphate" evidence="2">
    <location>
        <position position="72"/>
    </location>
</feature>
<evidence type="ECO:0000259" key="4">
    <source>
        <dbReference type="PROSITE" id="PS50110"/>
    </source>
</evidence>
<dbReference type="PATRIC" id="fig|1705562.3.peg.3070"/>
<organism evidence="5 7">
    <name type="scientific">Haloarcula rubripromontorii</name>
    <dbReference type="NCBI Taxonomy" id="1705562"/>
    <lineage>
        <taxon>Archaea</taxon>
        <taxon>Methanobacteriati</taxon>
        <taxon>Methanobacteriota</taxon>
        <taxon>Stenosarchaea group</taxon>
        <taxon>Halobacteria</taxon>
        <taxon>Halobacteriales</taxon>
        <taxon>Haloarculaceae</taxon>
        <taxon>Haloarcula</taxon>
    </lineage>
</organism>
<evidence type="ECO:0000313" key="6">
    <source>
        <dbReference type="EMBL" id="NLV06984.1"/>
    </source>
</evidence>
<dbReference type="Pfam" id="PF08663">
    <property type="entry name" value="HalX"/>
    <property type="match status" value="1"/>
</dbReference>
<dbReference type="InterPro" id="IPR050595">
    <property type="entry name" value="Bact_response_regulator"/>
</dbReference>
<name>A0A0M9AJM7_9EURY</name>
<dbReference type="InterPro" id="IPR013971">
    <property type="entry name" value="HalX_domain"/>
</dbReference>
<dbReference type="AlphaFoldDB" id="A0A0M9AJM7"/>
<feature type="domain" description="Response regulatory" evidence="4">
    <location>
        <begin position="25"/>
        <end position="134"/>
    </location>
</feature>
<evidence type="ECO:0000256" key="2">
    <source>
        <dbReference type="PROSITE-ProRule" id="PRU00169"/>
    </source>
</evidence>
<feature type="coiled-coil region" evidence="3">
    <location>
        <begin position="171"/>
        <end position="198"/>
    </location>
</feature>
<dbReference type="RefSeq" id="WP_053968398.1">
    <property type="nucleotide sequence ID" value="NZ_JAWJXX010000009.1"/>
</dbReference>
<gene>
    <name evidence="5" type="ORF">AMS69_12455</name>
    <name evidence="6" type="ORF">GOC83_12675</name>
</gene>
<dbReference type="SMART" id="SM00448">
    <property type="entry name" value="REC"/>
    <property type="match status" value="1"/>
</dbReference>
<dbReference type="SUPFAM" id="SSF52172">
    <property type="entry name" value="CheY-like"/>
    <property type="match status" value="1"/>
</dbReference>
<comment type="caution">
    <text evidence="5">The sequence shown here is derived from an EMBL/GenBank/DDBJ whole genome shotgun (WGS) entry which is preliminary data.</text>
</comment>
<dbReference type="InterPro" id="IPR011006">
    <property type="entry name" value="CheY-like_superfamily"/>
</dbReference>
<dbReference type="Pfam" id="PF00072">
    <property type="entry name" value="Response_reg"/>
    <property type="match status" value="1"/>
</dbReference>
<dbReference type="PANTHER" id="PTHR44591">
    <property type="entry name" value="STRESS RESPONSE REGULATOR PROTEIN 1"/>
    <property type="match status" value="1"/>
</dbReference>
<dbReference type="Proteomes" id="UP000037729">
    <property type="component" value="Unassembled WGS sequence"/>
</dbReference>
<keyword evidence="1 2" id="KW-0597">Phosphoprotein</keyword>
<evidence type="ECO:0000256" key="1">
    <source>
        <dbReference type="ARBA" id="ARBA00022553"/>
    </source>
</evidence>
<sequence length="201" mass="23286">MTVITVQPRQETRQAVTAGDDDTPTVLIVEDEQHLADLYTDYLSDQYHVQTAYSGEEGLELLSSEIDVVLLDRRMPVVSGNEVLAQIEEKGLRCRVAMVTAIDPDFDIIEMRVDDYLVKPVTRDDLQEVVDRLYKIREYNNRLRTLTSKKLKRNVLRVEKTDRELQDSERYQALQDEIERISSNVESLANELDVEKDDLRL</sequence>
<dbReference type="EMBL" id="LIUF01000004">
    <property type="protein sequence ID" value="KOX92185.1"/>
    <property type="molecule type" value="Genomic_DNA"/>
</dbReference>
<dbReference type="STRING" id="1705562.AMS69_12455"/>
<proteinExistence type="predicted"/>
<reference evidence="5 7" key="1">
    <citation type="submission" date="2015-08" db="EMBL/GenBank/DDBJ databases">
        <title>Genomes of Isolates from Cabo Rojo, PR.</title>
        <authorList>
            <person name="Sanchez-Nieves R.L."/>
            <person name="Montalvo-Rodriguez R."/>
        </authorList>
    </citation>
    <scope>NUCLEOTIDE SEQUENCE [LARGE SCALE GENOMIC DNA]</scope>
    <source>
        <strain evidence="5 7">SL3</strain>
    </source>
</reference>
<evidence type="ECO:0000256" key="3">
    <source>
        <dbReference type="SAM" id="Coils"/>
    </source>
</evidence>